<proteinExistence type="predicted"/>
<keyword evidence="2" id="KW-1185">Reference proteome</keyword>
<evidence type="ECO:0000313" key="1">
    <source>
        <dbReference type="EMBL" id="PRP86683.1"/>
    </source>
</evidence>
<name>A0A2P6NRT1_9EUKA</name>
<dbReference type="Proteomes" id="UP000241769">
    <property type="component" value="Unassembled WGS sequence"/>
</dbReference>
<dbReference type="InParanoid" id="A0A2P6NRT1"/>
<comment type="caution">
    <text evidence="1">The sequence shown here is derived from an EMBL/GenBank/DDBJ whole genome shotgun (WGS) entry which is preliminary data.</text>
</comment>
<organism evidence="1 2">
    <name type="scientific">Planoprotostelium fungivorum</name>
    <dbReference type="NCBI Taxonomy" id="1890364"/>
    <lineage>
        <taxon>Eukaryota</taxon>
        <taxon>Amoebozoa</taxon>
        <taxon>Evosea</taxon>
        <taxon>Variosea</taxon>
        <taxon>Cavosteliida</taxon>
        <taxon>Cavosteliaceae</taxon>
        <taxon>Planoprotostelium</taxon>
    </lineage>
</organism>
<dbReference type="EMBL" id="MDYQ01000028">
    <property type="protein sequence ID" value="PRP86683.1"/>
    <property type="molecule type" value="Genomic_DNA"/>
</dbReference>
<dbReference type="AlphaFoldDB" id="A0A2P6NRT1"/>
<evidence type="ECO:0000313" key="2">
    <source>
        <dbReference type="Proteomes" id="UP000241769"/>
    </source>
</evidence>
<reference evidence="1 2" key="1">
    <citation type="journal article" date="2018" name="Genome Biol. Evol.">
        <title>Multiple Roots of Fruiting Body Formation in Amoebozoa.</title>
        <authorList>
            <person name="Hillmann F."/>
            <person name="Forbes G."/>
            <person name="Novohradska S."/>
            <person name="Ferling I."/>
            <person name="Riege K."/>
            <person name="Groth M."/>
            <person name="Westermann M."/>
            <person name="Marz M."/>
            <person name="Spaller T."/>
            <person name="Winckler T."/>
            <person name="Schaap P."/>
            <person name="Glockner G."/>
        </authorList>
    </citation>
    <scope>NUCLEOTIDE SEQUENCE [LARGE SCALE GENOMIC DNA]</scope>
    <source>
        <strain evidence="1 2">Jena</strain>
    </source>
</reference>
<gene>
    <name evidence="1" type="ORF">PROFUN_05162</name>
</gene>
<protein>
    <submittedName>
        <fullName evidence="1">Uncharacterized protein</fullName>
    </submittedName>
</protein>
<sequence length="55" mass="5969">MSSAVPRPSCLVIARGLPVFSSGHALSEVPLLTLDKIKEVYNFCFGMTNVQVDET</sequence>
<accession>A0A2P6NRT1</accession>